<dbReference type="RefSeq" id="WP_195172724.1">
    <property type="nucleotide sequence ID" value="NZ_CP062983.1"/>
</dbReference>
<dbReference type="InterPro" id="IPR000506">
    <property type="entry name" value="KARI_C"/>
</dbReference>
<organism evidence="12 13">
    <name type="scientific">Phototrophicus methaneseepsis</name>
    <dbReference type="NCBI Taxonomy" id="2710758"/>
    <lineage>
        <taxon>Bacteria</taxon>
        <taxon>Bacillati</taxon>
        <taxon>Chloroflexota</taxon>
        <taxon>Candidatus Thermofontia</taxon>
        <taxon>Phototrophicales</taxon>
        <taxon>Phototrophicaceae</taxon>
        <taxon>Phototrophicus</taxon>
    </lineage>
</organism>
<dbReference type="Gene3D" id="3.40.50.720">
    <property type="entry name" value="NAD(P)-binding Rossmann-like Domain"/>
    <property type="match status" value="1"/>
</dbReference>
<keyword evidence="13" id="KW-1185">Reference proteome</keyword>
<evidence type="ECO:0000256" key="9">
    <source>
        <dbReference type="PROSITE-ProRule" id="PRU01198"/>
    </source>
</evidence>
<dbReference type="GO" id="GO:0009097">
    <property type="term" value="P:isoleucine biosynthetic process"/>
    <property type="evidence" value="ECO:0007669"/>
    <property type="project" value="UniProtKB-UniRule"/>
</dbReference>
<protein>
    <recommendedName>
        <fullName evidence="8">Ketol-acid reductoisomerase type 1</fullName>
    </recommendedName>
    <alternativeName>
        <fullName evidence="7">Ketol-acid reductoisomerase type I</fullName>
    </alternativeName>
</protein>
<evidence type="ECO:0000256" key="4">
    <source>
        <dbReference type="ARBA" id="ARBA00022605"/>
    </source>
</evidence>
<feature type="domain" description="KARI C-terminal knotted" evidence="11">
    <location>
        <begin position="182"/>
        <end position="328"/>
    </location>
</feature>
<evidence type="ECO:0000259" key="11">
    <source>
        <dbReference type="PROSITE" id="PS51851"/>
    </source>
</evidence>
<dbReference type="InterPro" id="IPR013116">
    <property type="entry name" value="KARI_N"/>
</dbReference>
<keyword evidence="5 9" id="KW-0560">Oxidoreductase</keyword>
<dbReference type="AlphaFoldDB" id="A0A7S8IGE3"/>
<comment type="similarity">
    <text evidence="3 9">Belongs to the ketol-acid reductoisomerase family.</text>
</comment>
<dbReference type="Proteomes" id="UP000594468">
    <property type="component" value="Chromosome"/>
</dbReference>
<dbReference type="EMBL" id="CP062983">
    <property type="protein sequence ID" value="QPC84661.1"/>
    <property type="molecule type" value="Genomic_DNA"/>
</dbReference>
<dbReference type="PROSITE" id="PS51851">
    <property type="entry name" value="KARI_C"/>
    <property type="match status" value="1"/>
</dbReference>
<dbReference type="PROSITE" id="PS51850">
    <property type="entry name" value="KARI_N"/>
    <property type="match status" value="1"/>
</dbReference>
<dbReference type="GO" id="GO:0004455">
    <property type="term" value="F:ketol-acid reductoisomerase activity"/>
    <property type="evidence" value="ECO:0007669"/>
    <property type="project" value="UniProtKB-UniRule"/>
</dbReference>
<proteinExistence type="inferred from homology"/>
<keyword evidence="6 9" id="KW-0100">Branched-chain amino acid biosynthesis</keyword>
<evidence type="ECO:0000256" key="5">
    <source>
        <dbReference type="ARBA" id="ARBA00023002"/>
    </source>
</evidence>
<dbReference type="Pfam" id="PF07991">
    <property type="entry name" value="KARI_N"/>
    <property type="match status" value="1"/>
</dbReference>
<comment type="pathway">
    <text evidence="1">Amino-acid biosynthesis; L-valine biosynthesis; L-valine from pyruvate: step 2/4.</text>
</comment>
<evidence type="ECO:0000256" key="1">
    <source>
        <dbReference type="ARBA" id="ARBA00004864"/>
    </source>
</evidence>
<comment type="pathway">
    <text evidence="2">Amino-acid biosynthesis; L-isoleucine biosynthesis; L-isoleucine from 2-oxobutanoate: step 2/4.</text>
</comment>
<dbReference type="GO" id="GO:0009099">
    <property type="term" value="P:L-valine biosynthetic process"/>
    <property type="evidence" value="ECO:0007669"/>
    <property type="project" value="UniProtKB-UniRule"/>
</dbReference>
<evidence type="ECO:0000313" key="12">
    <source>
        <dbReference type="EMBL" id="QPC84661.1"/>
    </source>
</evidence>
<dbReference type="Gene3D" id="6.10.240.10">
    <property type="match status" value="1"/>
</dbReference>
<dbReference type="PANTHER" id="PTHR21371:SF1">
    <property type="entry name" value="KETOL-ACID REDUCTOISOMERASE, MITOCHONDRIAL"/>
    <property type="match status" value="1"/>
</dbReference>
<evidence type="ECO:0000256" key="3">
    <source>
        <dbReference type="ARBA" id="ARBA00010318"/>
    </source>
</evidence>
<evidence type="ECO:0000256" key="6">
    <source>
        <dbReference type="ARBA" id="ARBA00023304"/>
    </source>
</evidence>
<evidence type="ECO:0000256" key="7">
    <source>
        <dbReference type="ARBA" id="ARBA00050043"/>
    </source>
</evidence>
<gene>
    <name evidence="12" type="ORF">G4Y79_09870</name>
</gene>
<dbReference type="KEGG" id="pmet:G4Y79_09870"/>
<feature type="domain" description="KARI N-terminal Rossmann" evidence="10">
    <location>
        <begin position="1"/>
        <end position="181"/>
    </location>
</feature>
<dbReference type="UniPathway" id="UPA00047">
    <property type="reaction ID" value="UER00056"/>
</dbReference>
<dbReference type="InterPro" id="IPR008927">
    <property type="entry name" value="6-PGluconate_DH-like_C_sf"/>
</dbReference>
<dbReference type="InterPro" id="IPR036291">
    <property type="entry name" value="NAD(P)-bd_dom_sf"/>
</dbReference>
<name>A0A7S8IGE3_9CHLR</name>
<evidence type="ECO:0000256" key="2">
    <source>
        <dbReference type="ARBA" id="ARBA00004885"/>
    </source>
</evidence>
<evidence type="ECO:0000259" key="10">
    <source>
        <dbReference type="PROSITE" id="PS51850"/>
    </source>
</evidence>
<comment type="caution">
    <text evidence="9">Lacks conserved residue(s) required for the propagation of feature annotation.</text>
</comment>
<dbReference type="SUPFAM" id="SSF48179">
    <property type="entry name" value="6-phosphogluconate dehydrogenase C-terminal domain-like"/>
    <property type="match status" value="1"/>
</dbReference>
<accession>A0A7S8IGE3</accession>
<reference evidence="12 13" key="1">
    <citation type="submission" date="2020-02" db="EMBL/GenBank/DDBJ databases">
        <authorList>
            <person name="Zheng R.K."/>
            <person name="Sun C.M."/>
        </authorList>
    </citation>
    <scope>NUCLEOTIDE SEQUENCE [LARGE SCALE GENOMIC DNA]</scope>
    <source>
        <strain evidence="13">rifampicinis</strain>
    </source>
</reference>
<sequence>MAVMYYEEDGDLNVIKDKRIGVVGYGNLGRPVALNLRDSDLNVRVGLGSDESRAIVEADGLAPWAIDALVEASDIILVLLPDEVMAQVYLEKISPKLRAGHTLIFASGYTLAFGFIEPPPFVDVGMIAPRAIGAAVRERYQSGEGFYSFVAAGQDASGHVWDTILALAKAVGSLWAGAFEITIEQEVELDLFVQQAILPAVHQILTTAANVLLNAGYPPEAAMMDLYISGELNDYMQRATDSGLLHALRLTSLTSQFGIFSRQERFRELKLERLMEMTLDEIRDGTFAREWAREYADGYPRLLKLLKNQENMDLWELEQQTIELLRGF</sequence>
<evidence type="ECO:0000256" key="8">
    <source>
        <dbReference type="ARBA" id="ARBA00050044"/>
    </source>
</evidence>
<dbReference type="PANTHER" id="PTHR21371">
    <property type="entry name" value="KETOL-ACID REDUCTOISOMERASE, MITOCHONDRIAL"/>
    <property type="match status" value="1"/>
</dbReference>
<dbReference type="SUPFAM" id="SSF51735">
    <property type="entry name" value="NAD(P)-binding Rossmann-fold domains"/>
    <property type="match status" value="1"/>
</dbReference>
<dbReference type="UniPathway" id="UPA00049">
    <property type="reaction ID" value="UER00060"/>
</dbReference>
<dbReference type="Pfam" id="PF01450">
    <property type="entry name" value="KARI_C"/>
    <property type="match status" value="1"/>
</dbReference>
<keyword evidence="4 9" id="KW-0028">Amino-acid biosynthesis</keyword>
<dbReference type="InterPro" id="IPR013023">
    <property type="entry name" value="KARI"/>
</dbReference>
<evidence type="ECO:0000313" key="13">
    <source>
        <dbReference type="Proteomes" id="UP000594468"/>
    </source>
</evidence>